<dbReference type="GO" id="GO:0000124">
    <property type="term" value="C:SAGA complex"/>
    <property type="evidence" value="ECO:0007669"/>
    <property type="project" value="InterPro"/>
</dbReference>
<dbReference type="InterPro" id="IPR011442">
    <property type="entry name" value="TAF6_C"/>
</dbReference>
<sequence length="659" mass="71383">MNEADIYGTTLSLESIKVIAESIGIANLPDEAAKELADDVSYRLKLIVQDSAKFMHHAKRQKLTTSDIDSALKVKNIELIPYDFAPQTPLVKLQLTFQVPIVPGSGPLAYAEGSGTGEEKSSVKFASGGGRELHFVEEREQDRGEMVNCQLPKLPLEVSLRAHWLCIEGVQPTVPENPPPISKEAQKLESIDPVSKLSKSAKEKEAAGKPTTGKFHKLRNVETVHVKQLATHELSVEQQLYYKEITEACVGSDEARRAEALQSLASDPGLHEMLPRMCTFIAEGVKVNVVQNNLALLIYLMRMVKALLDNQSLYLEKYLHELIPSVATCIVSKQLCMRPELDNHWALRDFASRLMAQICKNFNTSTNNVQTRVTRMFSSALQGDKTLLSSLYGAIEGLSELGTEVIKVFILPRVKNISERIEAAIEGPVLSNVDKIAAGHIKHLLVKVLAPLVKTLRQSPDLVEEYRAEYGYLGPALHSGVVKARTQPTPSSTAGSTIPTNTSSAPMTGPLGTRTVSSQPGLVQADVSLMASQARTLMMGGPPSSRTVSNPGSKYVIVTSRPPTPNQLQSPGVSQSPTVVKFVTSSQPLTTQKMVSATAGGSQMTKLVVVCMANSGTTTGTTLVSQAGHQPGALGMKSVFMSQQPVKMETDVEEQILGQ</sequence>
<evidence type="ECO:0000256" key="4">
    <source>
        <dbReference type="ARBA" id="ARBA00023163"/>
    </source>
</evidence>
<evidence type="ECO:0000313" key="9">
    <source>
        <dbReference type="EMBL" id="CAD7265500.1"/>
    </source>
</evidence>
<dbReference type="CDD" id="cd22931">
    <property type="entry name" value="HFD_TAF6"/>
    <property type="match status" value="1"/>
</dbReference>
<comment type="similarity">
    <text evidence="2">Belongs to the TAF6 family.</text>
</comment>
<dbReference type="FunFam" id="1.10.20.10:FF:000030">
    <property type="entry name" value="Transcription initiation factor TFIID subunit 6"/>
    <property type="match status" value="1"/>
</dbReference>
<keyword evidence="4" id="KW-0804">Transcription</keyword>
<comment type="subcellular location">
    <subcellularLocation>
        <location evidence="1">Nucleus</location>
    </subcellularLocation>
</comment>
<reference evidence="9" key="1">
    <citation type="submission" date="2020-11" db="EMBL/GenBank/DDBJ databases">
        <authorList>
            <person name="Tran Van P."/>
        </authorList>
    </citation>
    <scope>NUCLEOTIDE SEQUENCE</scope>
</reference>
<evidence type="ECO:0000256" key="3">
    <source>
        <dbReference type="ARBA" id="ARBA00023015"/>
    </source>
</evidence>
<feature type="compositionally biased region" description="Polar residues" evidence="7">
    <location>
        <begin position="486"/>
        <end position="506"/>
    </location>
</feature>
<dbReference type="GO" id="GO:0046982">
    <property type="term" value="F:protein heterodimerization activity"/>
    <property type="evidence" value="ECO:0007669"/>
    <property type="project" value="InterPro"/>
</dbReference>
<evidence type="ECO:0000256" key="7">
    <source>
        <dbReference type="SAM" id="MobiDB-lite"/>
    </source>
</evidence>
<organism evidence="9">
    <name type="scientific">Timema shepardi</name>
    <name type="common">Walking stick</name>
    <dbReference type="NCBI Taxonomy" id="629360"/>
    <lineage>
        <taxon>Eukaryota</taxon>
        <taxon>Metazoa</taxon>
        <taxon>Ecdysozoa</taxon>
        <taxon>Arthropoda</taxon>
        <taxon>Hexapoda</taxon>
        <taxon>Insecta</taxon>
        <taxon>Pterygota</taxon>
        <taxon>Neoptera</taxon>
        <taxon>Polyneoptera</taxon>
        <taxon>Phasmatodea</taxon>
        <taxon>Timematodea</taxon>
        <taxon>Timematoidea</taxon>
        <taxon>Timematidae</taxon>
        <taxon>Timema</taxon>
    </lineage>
</organism>
<dbReference type="GO" id="GO:0003713">
    <property type="term" value="F:transcription coactivator activity"/>
    <property type="evidence" value="ECO:0007669"/>
    <property type="project" value="TreeGrafter"/>
</dbReference>
<evidence type="ECO:0000256" key="5">
    <source>
        <dbReference type="ARBA" id="ARBA00023242"/>
    </source>
</evidence>
<dbReference type="Gene3D" id="1.10.20.10">
    <property type="entry name" value="Histone, subunit A"/>
    <property type="match status" value="1"/>
</dbReference>
<protein>
    <recommendedName>
        <fullName evidence="6">Transcription initiation factor TFIID subunit 6</fullName>
    </recommendedName>
</protein>
<dbReference type="CDD" id="cd08050">
    <property type="entry name" value="TAF6C"/>
    <property type="match status" value="1"/>
</dbReference>
<dbReference type="AlphaFoldDB" id="A0A7R9B3A0"/>
<dbReference type="SMART" id="SM00803">
    <property type="entry name" value="TAF"/>
    <property type="match status" value="1"/>
</dbReference>
<feature type="region of interest" description="Disordered" evidence="7">
    <location>
        <begin position="175"/>
        <end position="211"/>
    </location>
</feature>
<evidence type="ECO:0000259" key="8">
    <source>
        <dbReference type="SMART" id="SM00803"/>
    </source>
</evidence>
<feature type="domain" description="TATA box binding protein associated factor (TAF) histone-like fold" evidence="8">
    <location>
        <begin position="9"/>
        <end position="73"/>
    </location>
</feature>
<dbReference type="InterPro" id="IPR037796">
    <property type="entry name" value="TAF6"/>
</dbReference>
<dbReference type="GO" id="GO:0005669">
    <property type="term" value="C:transcription factor TFIID complex"/>
    <property type="evidence" value="ECO:0007669"/>
    <property type="project" value="InterPro"/>
</dbReference>
<dbReference type="InterPro" id="IPR004823">
    <property type="entry name" value="TAF_TATA-bd_Histone-like_dom"/>
</dbReference>
<dbReference type="InterPro" id="IPR046344">
    <property type="entry name" value="TAF6_C_sf"/>
</dbReference>
<dbReference type="InterPro" id="IPR009072">
    <property type="entry name" value="Histone-fold"/>
</dbReference>
<dbReference type="Pfam" id="PF02969">
    <property type="entry name" value="TAF"/>
    <property type="match status" value="1"/>
</dbReference>
<dbReference type="EMBL" id="OC005593">
    <property type="protein sequence ID" value="CAD7265500.1"/>
    <property type="molecule type" value="Genomic_DNA"/>
</dbReference>
<feature type="region of interest" description="Disordered" evidence="7">
    <location>
        <begin position="485"/>
        <end position="510"/>
    </location>
</feature>
<accession>A0A7R9B3A0</accession>
<dbReference type="GO" id="GO:0046695">
    <property type="term" value="C:SLIK (SAGA-like) complex"/>
    <property type="evidence" value="ECO:0007669"/>
    <property type="project" value="InterPro"/>
</dbReference>
<proteinExistence type="inferred from homology"/>
<evidence type="ECO:0000256" key="6">
    <source>
        <dbReference type="ARBA" id="ARBA00040091"/>
    </source>
</evidence>
<dbReference type="GO" id="GO:0016251">
    <property type="term" value="F:RNA polymerase II general transcription initiation factor activity"/>
    <property type="evidence" value="ECO:0007669"/>
    <property type="project" value="InterPro"/>
</dbReference>
<evidence type="ECO:0000256" key="1">
    <source>
        <dbReference type="ARBA" id="ARBA00004123"/>
    </source>
</evidence>
<keyword evidence="3" id="KW-0805">Transcription regulation</keyword>
<dbReference type="Gene3D" id="1.25.40.770">
    <property type="entry name" value="TAF6, C-terminal HEAT repeat domain"/>
    <property type="match status" value="1"/>
</dbReference>
<gene>
    <name evidence="9" type="ORF">TSIB3V08_LOCUS9536</name>
</gene>
<keyword evidence="5" id="KW-0539">Nucleus</keyword>
<evidence type="ECO:0000256" key="2">
    <source>
        <dbReference type="ARBA" id="ARBA00007688"/>
    </source>
</evidence>
<name>A0A7R9B3A0_TIMSH</name>
<dbReference type="GO" id="GO:0051123">
    <property type="term" value="P:RNA polymerase II preinitiation complex assembly"/>
    <property type="evidence" value="ECO:0007669"/>
    <property type="project" value="TreeGrafter"/>
</dbReference>
<dbReference type="FunFam" id="1.25.40.770:FF:000001">
    <property type="entry name" value="Transcription initiation factor TFIID subunit 6"/>
    <property type="match status" value="1"/>
</dbReference>
<dbReference type="SUPFAM" id="SSF47113">
    <property type="entry name" value="Histone-fold"/>
    <property type="match status" value="1"/>
</dbReference>
<dbReference type="PANTHER" id="PTHR10221:SF9">
    <property type="entry name" value="TRANSCRIPTION INITIATION FACTOR TFIID SUBUNIT 6"/>
    <property type="match status" value="1"/>
</dbReference>
<dbReference type="Pfam" id="PF07571">
    <property type="entry name" value="TAF6_C"/>
    <property type="match status" value="1"/>
</dbReference>
<dbReference type="PANTHER" id="PTHR10221">
    <property type="entry name" value="TRANSCRIPTION INITIATION FACTOR TFIID SUBUNIT 6"/>
    <property type="match status" value="1"/>
</dbReference>